<evidence type="ECO:0000256" key="1">
    <source>
        <dbReference type="ARBA" id="ARBA00004245"/>
    </source>
</evidence>
<dbReference type="GO" id="GO:0030864">
    <property type="term" value="C:cortical actin cytoskeleton"/>
    <property type="evidence" value="ECO:0007669"/>
    <property type="project" value="TreeGrafter"/>
</dbReference>
<dbReference type="KEGG" id="ncc:104943432"/>
<comment type="subcellular location">
    <subcellularLocation>
        <location evidence="1">Cytoplasm</location>
        <location evidence="1">Cytoskeleton</location>
    </subcellularLocation>
</comment>
<evidence type="ECO:0000313" key="8">
    <source>
        <dbReference type="Proteomes" id="UP000504611"/>
    </source>
</evidence>
<dbReference type="GO" id="GO:0043296">
    <property type="term" value="C:apical junction complex"/>
    <property type="evidence" value="ECO:0007669"/>
    <property type="project" value="TreeGrafter"/>
</dbReference>
<evidence type="ECO:0000256" key="3">
    <source>
        <dbReference type="ARBA" id="ARBA00022490"/>
    </source>
</evidence>
<dbReference type="InterPro" id="IPR014799">
    <property type="entry name" value="ASD2_dom"/>
</dbReference>
<reference evidence="9" key="1">
    <citation type="submission" date="2025-08" db="UniProtKB">
        <authorList>
            <consortium name="RefSeq"/>
        </authorList>
    </citation>
    <scope>IDENTIFICATION</scope>
    <source>
        <tissue evidence="9">Muscle</tissue>
    </source>
</reference>
<keyword evidence="8" id="KW-1185">Reference proteome</keyword>
<dbReference type="GO" id="GO:0016324">
    <property type="term" value="C:apical plasma membrane"/>
    <property type="evidence" value="ECO:0007669"/>
    <property type="project" value="TreeGrafter"/>
</dbReference>
<feature type="compositionally biased region" description="Basic and acidic residues" evidence="6">
    <location>
        <begin position="59"/>
        <end position="70"/>
    </location>
</feature>
<dbReference type="InterPro" id="IPR027685">
    <property type="entry name" value="Shroom_fam"/>
</dbReference>
<dbReference type="PANTHER" id="PTHR15012">
    <property type="entry name" value="APICAL PROTEIN/SHROOM-RELATED"/>
    <property type="match status" value="1"/>
</dbReference>
<dbReference type="OrthoDB" id="10063560at2759"/>
<feature type="compositionally biased region" description="Low complexity" evidence="6">
    <location>
        <begin position="77"/>
        <end position="97"/>
    </location>
</feature>
<feature type="coiled-coil region" evidence="5">
    <location>
        <begin position="442"/>
        <end position="469"/>
    </location>
</feature>
<dbReference type="GO" id="GO:0005912">
    <property type="term" value="C:adherens junction"/>
    <property type="evidence" value="ECO:0007669"/>
    <property type="project" value="TreeGrafter"/>
</dbReference>
<evidence type="ECO:0000256" key="5">
    <source>
        <dbReference type="SAM" id="Coils"/>
    </source>
</evidence>
<dbReference type="GO" id="GO:0007015">
    <property type="term" value="P:actin filament organization"/>
    <property type="evidence" value="ECO:0007669"/>
    <property type="project" value="TreeGrafter"/>
</dbReference>
<feature type="region of interest" description="Disordered" evidence="6">
    <location>
        <begin position="183"/>
        <end position="329"/>
    </location>
</feature>
<keyword evidence="5" id="KW-0175">Coiled coil</keyword>
<dbReference type="GeneID" id="104943432"/>
<evidence type="ECO:0000256" key="4">
    <source>
        <dbReference type="ARBA" id="ARBA00023212"/>
    </source>
</evidence>
<dbReference type="RefSeq" id="XP_010767120.1">
    <property type="nucleotide sequence ID" value="XM_010768818.1"/>
</dbReference>
<feature type="compositionally biased region" description="Low complexity" evidence="6">
    <location>
        <begin position="301"/>
        <end position="329"/>
    </location>
</feature>
<evidence type="ECO:0000259" key="7">
    <source>
        <dbReference type="Pfam" id="PF08687"/>
    </source>
</evidence>
<feature type="region of interest" description="Disordered" evidence="6">
    <location>
        <begin position="32"/>
        <end position="100"/>
    </location>
</feature>
<keyword evidence="3" id="KW-0963">Cytoplasm</keyword>
<name>A0A6I9MZN8_9TELE</name>
<sequence>MLGVCYPEPGRPSLAEDRPAVVQLSDGLFSLRGSRNSLNSVQPAGPSQDPGSSHTPVTCRERQRLSERQRASSTSTLAASVGLPSPLSPPGALDSGSAEWHASERLSQANLDAITFPGTLSNTTLVTDGQNRRSFSNSRGLEDTAGDMCRERASSLDMIAGCSAENSKQVSPVMPTHLPHIQLASSPNRKDSGTTPSSPPPSYHPSIPRHLSSLRISESSLFSDQPQPVESTPGRPLADFDEVFLQNPDPPSPHIKETSLLEDFPPPPPPLELEEEAGHQTVGSPSMEFLNNSLPSPPLSPSSSSIPLSEPILLPTLTPQPSTFTTSTQPLDSLSLEYQHLPRREKTWDELRVEALARQLVLQDSSLAPLLDTWGGKSTVEFMEETFPNSRLVGNSLWQGSGRLEDRIQDGVCDPAQSSAPGKESDLDEHEKDLNTKKLELCEALRGSVAALRQEKEALSEEQRGHQELGAGVETLLQGHLRPNERDKYSMFIGTRLTLTLNRMHLTL</sequence>
<dbReference type="Pfam" id="PF08687">
    <property type="entry name" value="ASD2"/>
    <property type="match status" value="1"/>
</dbReference>
<feature type="compositionally biased region" description="Low complexity" evidence="6">
    <location>
        <begin position="204"/>
        <end position="223"/>
    </location>
</feature>
<evidence type="ECO:0000256" key="6">
    <source>
        <dbReference type="SAM" id="MobiDB-lite"/>
    </source>
</evidence>
<protein>
    <submittedName>
        <fullName evidence="9">Protein Shroom3-like</fullName>
    </submittedName>
</protein>
<evidence type="ECO:0000313" key="9">
    <source>
        <dbReference type="RefSeq" id="XP_010767120.1"/>
    </source>
</evidence>
<evidence type="ECO:0000256" key="2">
    <source>
        <dbReference type="ARBA" id="ARBA00006469"/>
    </source>
</evidence>
<feature type="compositionally biased region" description="Polar residues" evidence="6">
    <location>
        <begin position="33"/>
        <end position="42"/>
    </location>
</feature>
<feature type="compositionally biased region" description="Polar residues" evidence="6">
    <location>
        <begin position="281"/>
        <end position="292"/>
    </location>
</feature>
<feature type="domain" description="ASD2" evidence="7">
    <location>
        <begin position="423"/>
        <end position="494"/>
    </location>
</feature>
<accession>A0A6I9MZN8</accession>
<organism evidence="8 9">
    <name type="scientific">Notothenia coriiceps</name>
    <name type="common">black rockcod</name>
    <dbReference type="NCBI Taxonomy" id="8208"/>
    <lineage>
        <taxon>Eukaryota</taxon>
        <taxon>Metazoa</taxon>
        <taxon>Chordata</taxon>
        <taxon>Craniata</taxon>
        <taxon>Vertebrata</taxon>
        <taxon>Euteleostomi</taxon>
        <taxon>Actinopterygii</taxon>
        <taxon>Neopterygii</taxon>
        <taxon>Teleostei</taxon>
        <taxon>Neoteleostei</taxon>
        <taxon>Acanthomorphata</taxon>
        <taxon>Eupercaria</taxon>
        <taxon>Perciformes</taxon>
        <taxon>Notothenioidei</taxon>
        <taxon>Nototheniidae</taxon>
        <taxon>Notothenia</taxon>
    </lineage>
</organism>
<dbReference type="Proteomes" id="UP000504611">
    <property type="component" value="Unplaced"/>
</dbReference>
<keyword evidence="4" id="KW-0206">Cytoskeleton</keyword>
<gene>
    <name evidence="9" type="primary">LOC104943432</name>
</gene>
<dbReference type="Gene3D" id="6.10.250.3120">
    <property type="match status" value="1"/>
</dbReference>
<dbReference type="PANTHER" id="PTHR15012:SF33">
    <property type="entry name" value="PROTEIN SHROOM3"/>
    <property type="match status" value="1"/>
</dbReference>
<proteinExistence type="inferred from homology"/>
<comment type="similarity">
    <text evidence="2">Belongs to the shroom family.</text>
</comment>
<dbReference type="GO" id="GO:0051015">
    <property type="term" value="F:actin filament binding"/>
    <property type="evidence" value="ECO:0007669"/>
    <property type="project" value="InterPro"/>
</dbReference>
<dbReference type="AlphaFoldDB" id="A0A6I9MZN8"/>